<evidence type="ECO:0008006" key="9">
    <source>
        <dbReference type="Google" id="ProtNLM"/>
    </source>
</evidence>
<evidence type="ECO:0000256" key="6">
    <source>
        <dbReference type="SAM" id="Phobius"/>
    </source>
</evidence>
<accession>A0A8J3J213</accession>
<evidence type="ECO:0000256" key="5">
    <source>
        <dbReference type="SAM" id="MobiDB-lite"/>
    </source>
</evidence>
<feature type="transmembrane region" description="Helical" evidence="6">
    <location>
        <begin position="21"/>
        <end position="42"/>
    </location>
</feature>
<feature type="transmembrane region" description="Helical" evidence="6">
    <location>
        <begin position="415"/>
        <end position="435"/>
    </location>
</feature>
<dbReference type="Proteomes" id="UP000612808">
    <property type="component" value="Unassembled WGS sequence"/>
</dbReference>
<keyword evidence="2 6" id="KW-0812">Transmembrane</keyword>
<feature type="compositionally biased region" description="Low complexity" evidence="5">
    <location>
        <begin position="558"/>
        <end position="585"/>
    </location>
</feature>
<feature type="transmembrane region" description="Helical" evidence="6">
    <location>
        <begin position="455"/>
        <end position="473"/>
    </location>
</feature>
<reference evidence="7" key="1">
    <citation type="submission" date="2021-01" db="EMBL/GenBank/DDBJ databases">
        <title>Whole genome shotgun sequence of Actinocatenispora rupis NBRC 107355.</title>
        <authorList>
            <person name="Komaki H."/>
            <person name="Tamura T."/>
        </authorList>
    </citation>
    <scope>NUCLEOTIDE SEQUENCE</scope>
    <source>
        <strain evidence="7">NBRC 107355</strain>
    </source>
</reference>
<evidence type="ECO:0000313" key="7">
    <source>
        <dbReference type="EMBL" id="GID13095.1"/>
    </source>
</evidence>
<dbReference type="SUPFAM" id="SSF161098">
    <property type="entry name" value="MetI-like"/>
    <property type="match status" value="1"/>
</dbReference>
<keyword evidence="3 6" id="KW-1133">Transmembrane helix</keyword>
<feature type="transmembrane region" description="Helical" evidence="6">
    <location>
        <begin position="120"/>
        <end position="144"/>
    </location>
</feature>
<feature type="compositionally biased region" description="Low complexity" evidence="5">
    <location>
        <begin position="593"/>
        <end position="628"/>
    </location>
</feature>
<evidence type="ECO:0000256" key="3">
    <source>
        <dbReference type="ARBA" id="ARBA00022989"/>
    </source>
</evidence>
<keyword evidence="8" id="KW-1185">Reference proteome</keyword>
<feature type="transmembrane region" description="Helical" evidence="6">
    <location>
        <begin position="164"/>
        <end position="188"/>
    </location>
</feature>
<protein>
    <recommendedName>
        <fullName evidence="9">ABC-type sugar transport system, permease component</fullName>
    </recommendedName>
</protein>
<feature type="compositionally biased region" description="Gly residues" evidence="5">
    <location>
        <begin position="691"/>
        <end position="723"/>
    </location>
</feature>
<evidence type="ECO:0000313" key="8">
    <source>
        <dbReference type="Proteomes" id="UP000612808"/>
    </source>
</evidence>
<dbReference type="EMBL" id="BOMB01000023">
    <property type="protein sequence ID" value="GID13095.1"/>
    <property type="molecule type" value="Genomic_DNA"/>
</dbReference>
<dbReference type="InterPro" id="IPR035906">
    <property type="entry name" value="MetI-like_sf"/>
</dbReference>
<gene>
    <name evidence="7" type="ORF">Aru02nite_39840</name>
</gene>
<feature type="transmembrane region" description="Helical" evidence="6">
    <location>
        <begin position="200"/>
        <end position="228"/>
    </location>
</feature>
<feature type="transmembrane region" description="Helical" evidence="6">
    <location>
        <begin position="344"/>
        <end position="370"/>
    </location>
</feature>
<dbReference type="AlphaFoldDB" id="A0A8J3J213"/>
<keyword evidence="4 6" id="KW-0472">Membrane</keyword>
<feature type="transmembrane region" description="Helical" evidence="6">
    <location>
        <begin position="382"/>
        <end position="403"/>
    </location>
</feature>
<name>A0A8J3J213_9ACTN</name>
<proteinExistence type="predicted"/>
<comment type="subcellular location">
    <subcellularLocation>
        <location evidence="1">Membrane</location>
        <topology evidence="1">Multi-pass membrane protein</topology>
    </subcellularLocation>
</comment>
<evidence type="ECO:0000256" key="4">
    <source>
        <dbReference type="ARBA" id="ARBA00023136"/>
    </source>
</evidence>
<evidence type="ECO:0000256" key="1">
    <source>
        <dbReference type="ARBA" id="ARBA00004141"/>
    </source>
</evidence>
<feature type="compositionally biased region" description="Low complexity" evidence="5">
    <location>
        <begin position="740"/>
        <end position="771"/>
    </location>
</feature>
<feature type="transmembrane region" description="Helical" evidence="6">
    <location>
        <begin position="248"/>
        <end position="281"/>
    </location>
</feature>
<dbReference type="GO" id="GO:0016020">
    <property type="term" value="C:membrane"/>
    <property type="evidence" value="ECO:0007669"/>
    <property type="project" value="UniProtKB-SubCell"/>
</dbReference>
<feature type="region of interest" description="Disordered" evidence="5">
    <location>
        <begin position="548"/>
        <end position="780"/>
    </location>
</feature>
<feature type="transmembrane region" description="Helical" evidence="6">
    <location>
        <begin position="511"/>
        <end position="533"/>
    </location>
</feature>
<feature type="compositionally biased region" description="Gly residues" evidence="5">
    <location>
        <begin position="636"/>
        <end position="645"/>
    </location>
</feature>
<organism evidence="7 8">
    <name type="scientific">Actinocatenispora rupis</name>
    <dbReference type="NCBI Taxonomy" id="519421"/>
    <lineage>
        <taxon>Bacteria</taxon>
        <taxon>Bacillati</taxon>
        <taxon>Actinomycetota</taxon>
        <taxon>Actinomycetes</taxon>
        <taxon>Micromonosporales</taxon>
        <taxon>Micromonosporaceae</taxon>
        <taxon>Actinocatenispora</taxon>
    </lineage>
</organism>
<evidence type="ECO:0000256" key="2">
    <source>
        <dbReference type="ARBA" id="ARBA00022692"/>
    </source>
</evidence>
<feature type="compositionally biased region" description="Low complexity" evidence="5">
    <location>
        <begin position="666"/>
        <end position="681"/>
    </location>
</feature>
<feature type="transmembrane region" description="Helical" evidence="6">
    <location>
        <begin position="86"/>
        <end position="108"/>
    </location>
</feature>
<sequence length="780" mass="77245">MASMAPPRPEPAPVRPARTGPPGWIGLLLALPMFAGTIWWLAVPTVQTIVQAFTGKAPMIAGDGRVYASHRPGSFTGTGDALGRTLVLALLPTLVMLVVVPLLSFAAAEAGSPLRKAVRVVLTVPVAGFAPAVAVSAYAGLVMPADGALSFLRPFDAGTALPKLSVIAGLSVLGLVAGIGVSALLSALRRRTGEAPRGRIGAGLAVWGVLVLGTLAVAMQAITMIIGLTGGGPGVKTTTLGILSYNNAFRYFAFGAGASAGTVLLVPVMLLGVAATLILILSRARIELTPRDTAPAPSLNRGRAVGLGVVALVGSLLLVAVELVPRLGLLGGHPARTPDTATETLLYTLLPAVLTTIVQVVLAYPAGIGIGAFRPLGAHSRWLLLPFAPWLFVTVTPLMTTYWQSARAADTLDTGLGAMSPILVSIPAMVVFALFGSGHAQRWRDRIAGGFARTVLLPSLPLVALVGTAILLVEAHSMLWRLLVLTGRRTASTLLLQLLGQYVSQSPSIGLLLSAAPLAIPALVALIALQLVYVDRLAIRLGDPAPAGAGSAGGTGVPAGPQQGTGQFPGQSQFPGQPGAAYPGQPGAGGQPGAAFPGQPGAEFSGPSGAAYPGQPSGGQPASPGQQGVTAFPGQAGNGPSGGVAGQQAPWQSPGGQTPATPPAQAPGAPQAPWAQPGPNWGAPPPAPGVPGAGGTAGPGGPHLGGLPPGGAPGGTGWPGAPGGPVPGFAGGPGAPPPGASGTPQPGAPGTTTTGGRAQQAPGAPDPQADGETGRPPAHG</sequence>
<feature type="transmembrane region" description="Helical" evidence="6">
    <location>
        <begin position="302"/>
        <end position="324"/>
    </location>
</feature>
<comment type="caution">
    <text evidence="7">The sequence shown here is derived from an EMBL/GenBank/DDBJ whole genome shotgun (WGS) entry which is preliminary data.</text>
</comment>